<accession>A0A427YAG8</accession>
<feature type="compositionally biased region" description="Basic and acidic residues" evidence="7">
    <location>
        <begin position="1248"/>
        <end position="1279"/>
    </location>
</feature>
<feature type="region of interest" description="Disordered" evidence="7">
    <location>
        <begin position="593"/>
        <end position="769"/>
    </location>
</feature>
<feature type="compositionally biased region" description="Polar residues" evidence="7">
    <location>
        <begin position="1409"/>
        <end position="1418"/>
    </location>
</feature>
<feature type="compositionally biased region" description="Low complexity" evidence="7">
    <location>
        <begin position="11"/>
        <end position="23"/>
    </location>
</feature>
<feature type="compositionally biased region" description="Polar residues" evidence="7">
    <location>
        <begin position="1639"/>
        <end position="1650"/>
    </location>
</feature>
<feature type="region of interest" description="Disordered" evidence="7">
    <location>
        <begin position="1623"/>
        <end position="1650"/>
    </location>
</feature>
<dbReference type="OrthoDB" id="45365at2759"/>
<dbReference type="GeneID" id="39585219"/>
<dbReference type="Pfam" id="PF24681">
    <property type="entry name" value="Kelch_KLHDC2_KLHL20_DRC7"/>
    <property type="match status" value="1"/>
</dbReference>
<feature type="compositionally biased region" description="Low complexity" evidence="7">
    <location>
        <begin position="647"/>
        <end position="669"/>
    </location>
</feature>
<dbReference type="STRING" id="105984.A0A427YAG8"/>
<feature type="compositionally biased region" description="Basic and acidic residues" evidence="7">
    <location>
        <begin position="626"/>
        <end position="636"/>
    </location>
</feature>
<dbReference type="GO" id="GO:0051285">
    <property type="term" value="C:cell cortex of cell tip"/>
    <property type="evidence" value="ECO:0007669"/>
    <property type="project" value="TreeGrafter"/>
</dbReference>
<dbReference type="InterPro" id="IPR011043">
    <property type="entry name" value="Gal_Oxase/kelch_b-propeller"/>
</dbReference>
<feature type="compositionally biased region" description="Low complexity" evidence="7">
    <location>
        <begin position="685"/>
        <end position="694"/>
    </location>
</feature>
<comment type="subcellular location">
    <subcellularLocation>
        <location evidence="1">Cytoplasm</location>
    </subcellularLocation>
</comment>
<sequence>MAIFKKKANKEQQAAQQREQGARSPTNSPPVQTPPSMGAAMQSMQAMGQQAMGQPAPMGQRDVSGSYAPPNPNVNTRRMTAQMPFPQPDRTQMTSPTGRMSPVTVGGPNAGFPVGMGLPSTMQNGPSPLASQTAGPPPPGAQPAAAPPAAAGGGNSSYPWSLRQLRLYQPPTVPPTAPMTPFPRYGFSVPPYPSHSGHVLLFGGLVRDRAHNDLWSLDIHSNALQLVKTRGDAPVPRIGHVSAIADRIMLVFGGDTKVNEDDHQDDSLYILDLRTQEWTKVPVLAGPSGRYGHAACMFGGSFYVHGGHVDGRNLDDLWSFDLRQLGQGPGPYKWERVNYATPAPLARTGHTLVPTRDKLYLFGGTDGDYHYNDSWSFDMATGAWTELECIGYIPIPREGHAAAIVDDVVYVFGGRDVHGKDLGDLAAFRISNQRWYMFQNMGPSPMAKSGHSLCAAHGKVFVIGGESNLSPQVPRDDPNVIHVLDTTKIKYPSDNQPPRAQQQLPVGAPPPPQQQQQQQQQGRPRTTSDATDRRPTNALNAGPYQQNNASGPLGPSSAQAAYMASQSHDALARSMSPPAIVTTEPRPLVVANETDAQSRATHSESHDTAHTGISAARLNGVPPQRPKREGDDEYRRAMSPNTPAMMNGNGNSNGNSNGHSNGNGTESSSPVTDRIVTPNDTSRGSTSPPATATSHTIHPNVRNSRSPPPQLRIGENGDSRPALPPDAFYFGGKSPGGGGGSRPTSVNLGRPGSMLGRPGSIVGNRPGSMAGTADLLRELKARETEADNAKRREAALRVILSRAIDQGFVAEDETAADIPPPNLAGESEVVQQLAMALVQMKTEKANLQNDVATQMKAVSDKLQDAERLQKSALHETAYYRAKVAALEVGNGAEVKRLEAIRIADLEHQLESIVQSYEKDKLELDRVQADLVRQTEIAVAATEREAETLQRAEEAEEANARLEDEAEEHRNVAVVSDKTIRDHDERFITLTSTHQQREAERDQYKRDLDDAVNKHNEYLLVIEQAQASISSAGVRATELETLHGSAKEQVAQLENDLLETRRELEARTREAEQATARLAEVETLHSTARDEADGLRSVTTGRLGELLDAHRSVQSDNERSIKGHADQLRALEEEKSSLLRLLREAGQRVDATEAAATSHRQKARDIEVAHQQLRGELRTHRTKLLGVQNEMSKYRDLYSSKDSELRERDQAVTELSTRVVLLRKLLGEHGIAVSDNDLESAEPTSTSELETRLRDKTRAHENAQRDYDELNHRHQEAEEKVKTLTRQLDRIAGARSGSAASMRSPSPTAIGAGAVGGAAAVGAVAGAVLGASAEGARSGGSESARVLELEEKLAAVEGDYHTAVRYVKGTEKMLKRMKDELTKQKASNISLSTELDSLRGRSSVEPGGTRSITGRSTPSEGDANRRLHTLQNQYSTLHAELQASQDVLSARNREVDVLRMRCEEADRECDALRDDLAQAQHRIATLLEMNQSGIHLGSDDDDDDVDDERIALRRGSSASSDGGASMAFDKFTKELKQWERARSPDLGADGDSSALLLDHDDVVRSAGAAAGAAGGSVNGNHAGPGVSVAAATTPGSATTSPLLANGKPLAAAFPPVGSVGGTIGVPGPLASVKANDSVHSRSSSAYSGDWS</sequence>
<dbReference type="SUPFAM" id="SSF50965">
    <property type="entry name" value="Galactose oxidase, central domain"/>
    <property type="match status" value="2"/>
</dbReference>
<evidence type="ECO:0000256" key="7">
    <source>
        <dbReference type="SAM" id="MobiDB-lite"/>
    </source>
</evidence>
<gene>
    <name evidence="8" type="primary">KEL2</name>
    <name evidence="8" type="ORF">EHS24_000676</name>
</gene>
<feature type="compositionally biased region" description="Polar residues" evidence="7">
    <location>
        <begin position="537"/>
        <end position="550"/>
    </location>
</feature>
<proteinExistence type="predicted"/>
<dbReference type="SMART" id="SM00612">
    <property type="entry name" value="Kelch"/>
    <property type="match status" value="3"/>
</dbReference>
<feature type="region of interest" description="Disordered" evidence="7">
    <location>
        <begin position="1391"/>
        <end position="1422"/>
    </location>
</feature>
<keyword evidence="9" id="KW-1185">Reference proteome</keyword>
<name>A0A427YAG8_9TREE</name>
<dbReference type="Proteomes" id="UP000279236">
    <property type="component" value="Unassembled WGS sequence"/>
</dbReference>
<evidence type="ECO:0000256" key="4">
    <source>
        <dbReference type="ARBA" id="ARBA00022737"/>
    </source>
</evidence>
<feature type="region of interest" description="Disordered" evidence="7">
    <location>
        <begin position="1"/>
        <end position="96"/>
    </location>
</feature>
<dbReference type="GO" id="GO:0061245">
    <property type="term" value="P:establishment or maintenance of bipolar cell polarity"/>
    <property type="evidence" value="ECO:0007669"/>
    <property type="project" value="TreeGrafter"/>
</dbReference>
<evidence type="ECO:0000256" key="5">
    <source>
        <dbReference type="ARBA" id="ARBA00023054"/>
    </source>
</evidence>
<feature type="region of interest" description="Disordered" evidence="7">
    <location>
        <begin position="489"/>
        <end position="574"/>
    </location>
</feature>
<dbReference type="FunFam" id="2.120.10.80:FF:000049">
    <property type="entry name" value="Cell polarity protein (Tea1)"/>
    <property type="match status" value="1"/>
</dbReference>
<keyword evidence="4" id="KW-0677">Repeat</keyword>
<dbReference type="InterPro" id="IPR015915">
    <property type="entry name" value="Kelch-typ_b-propeller"/>
</dbReference>
<evidence type="ECO:0000256" key="6">
    <source>
        <dbReference type="SAM" id="Coils"/>
    </source>
</evidence>
<feature type="coiled-coil region" evidence="6">
    <location>
        <begin position="1120"/>
        <end position="1147"/>
    </location>
</feature>
<feature type="compositionally biased region" description="Low complexity" evidence="7">
    <location>
        <begin position="35"/>
        <end position="60"/>
    </location>
</feature>
<feature type="coiled-coil region" evidence="6">
    <location>
        <begin position="830"/>
        <end position="857"/>
    </location>
</feature>
<dbReference type="RefSeq" id="XP_028480357.1">
    <property type="nucleotide sequence ID" value="XM_028616500.1"/>
</dbReference>
<dbReference type="PANTHER" id="PTHR23244:SF456">
    <property type="entry name" value="MULTIPLE EPIDERMAL GROWTH FACTOR-LIKE DOMAINS PROTEIN 8"/>
    <property type="match status" value="1"/>
</dbReference>
<feature type="coiled-coil region" evidence="6">
    <location>
        <begin position="1454"/>
        <end position="1488"/>
    </location>
</feature>
<dbReference type="InterPro" id="IPR006652">
    <property type="entry name" value="Kelch_1"/>
</dbReference>
<evidence type="ECO:0000313" key="9">
    <source>
        <dbReference type="Proteomes" id="UP000279236"/>
    </source>
</evidence>
<evidence type="ECO:0000256" key="3">
    <source>
        <dbReference type="ARBA" id="ARBA00022490"/>
    </source>
</evidence>
<feature type="compositionally biased region" description="Polar residues" evidence="7">
    <location>
        <begin position="695"/>
        <end position="705"/>
    </location>
</feature>
<keyword evidence="5 6" id="KW-0175">Coiled coil</keyword>
<dbReference type="EMBL" id="RSCE01000001">
    <property type="protein sequence ID" value="RSH88149.1"/>
    <property type="molecule type" value="Genomic_DNA"/>
</dbReference>
<evidence type="ECO:0000313" key="8">
    <source>
        <dbReference type="EMBL" id="RSH88149.1"/>
    </source>
</evidence>
<feature type="region of interest" description="Disordered" evidence="7">
    <location>
        <begin position="1235"/>
        <end position="1279"/>
    </location>
</feature>
<evidence type="ECO:0000256" key="1">
    <source>
        <dbReference type="ARBA" id="ARBA00004496"/>
    </source>
</evidence>
<feature type="compositionally biased region" description="Low complexity" evidence="7">
    <location>
        <begin position="556"/>
        <end position="567"/>
    </location>
</feature>
<keyword evidence="3" id="KW-0963">Cytoplasm</keyword>
<reference evidence="8 9" key="1">
    <citation type="submission" date="2018-11" db="EMBL/GenBank/DDBJ databases">
        <title>Genome sequence of Apiotrichum porosum DSM 27194.</title>
        <authorList>
            <person name="Aliyu H."/>
            <person name="Gorte O."/>
            <person name="Ochsenreither K."/>
        </authorList>
    </citation>
    <scope>NUCLEOTIDE SEQUENCE [LARGE SCALE GENOMIC DNA]</scope>
    <source>
        <strain evidence="8 9">DSM 27194</strain>
    </source>
</reference>
<feature type="region of interest" description="Disordered" evidence="7">
    <location>
        <begin position="116"/>
        <end position="156"/>
    </location>
</feature>
<comment type="caution">
    <text evidence="8">The sequence shown here is derived from an EMBL/GenBank/DDBJ whole genome shotgun (WGS) entry which is preliminary data.</text>
</comment>
<dbReference type="Gene3D" id="2.120.10.80">
    <property type="entry name" value="Kelch-type beta propeller"/>
    <property type="match status" value="2"/>
</dbReference>
<protein>
    <submittedName>
        <fullName evidence="8">Negative regulator of mitotic exit</fullName>
    </submittedName>
</protein>
<keyword evidence="2" id="KW-0880">Kelch repeat</keyword>
<feature type="region of interest" description="Disordered" evidence="7">
    <location>
        <begin position="948"/>
        <end position="969"/>
    </location>
</feature>
<feature type="compositionally biased region" description="Polar residues" evidence="7">
    <location>
        <begin position="120"/>
        <end position="133"/>
    </location>
</feature>
<organism evidence="8 9">
    <name type="scientific">Apiotrichum porosum</name>
    <dbReference type="NCBI Taxonomy" id="105984"/>
    <lineage>
        <taxon>Eukaryota</taxon>
        <taxon>Fungi</taxon>
        <taxon>Dikarya</taxon>
        <taxon>Basidiomycota</taxon>
        <taxon>Agaricomycotina</taxon>
        <taxon>Tremellomycetes</taxon>
        <taxon>Trichosporonales</taxon>
        <taxon>Trichosporonaceae</taxon>
        <taxon>Apiotrichum</taxon>
    </lineage>
</organism>
<dbReference type="PANTHER" id="PTHR23244">
    <property type="entry name" value="KELCH REPEAT DOMAIN"/>
    <property type="match status" value="1"/>
</dbReference>
<evidence type="ECO:0000256" key="2">
    <source>
        <dbReference type="ARBA" id="ARBA00022441"/>
    </source>
</evidence>